<evidence type="ECO:0000256" key="1">
    <source>
        <dbReference type="ARBA" id="ARBA00004141"/>
    </source>
</evidence>
<keyword evidence="4 5" id="KW-0472">Membrane</keyword>
<comment type="caution">
    <text evidence="6">The sequence shown here is derived from an EMBL/GenBank/DDBJ whole genome shotgun (WGS) entry which is preliminary data.</text>
</comment>
<proteinExistence type="predicted"/>
<dbReference type="Pfam" id="PF09685">
    <property type="entry name" value="MamF_MmsF"/>
    <property type="match status" value="1"/>
</dbReference>
<evidence type="ECO:0000256" key="5">
    <source>
        <dbReference type="SAM" id="Phobius"/>
    </source>
</evidence>
<evidence type="ECO:0000256" key="3">
    <source>
        <dbReference type="ARBA" id="ARBA00022989"/>
    </source>
</evidence>
<reference evidence="6" key="1">
    <citation type="submission" date="2019-09" db="EMBL/GenBank/DDBJ databases">
        <title>Characterisation of the sponge microbiome using genome-centric metagenomics.</title>
        <authorList>
            <person name="Engelberts J.P."/>
            <person name="Robbins S.J."/>
            <person name="De Goeij J.M."/>
            <person name="Aranda M."/>
            <person name="Bell S.C."/>
            <person name="Webster N.S."/>
        </authorList>
    </citation>
    <scope>NUCLEOTIDE SEQUENCE</scope>
    <source>
        <strain evidence="6">SB0675_bin_29</strain>
    </source>
</reference>
<dbReference type="AlphaFoldDB" id="A0A6B1FTC7"/>
<evidence type="ECO:0000256" key="4">
    <source>
        <dbReference type="ARBA" id="ARBA00023136"/>
    </source>
</evidence>
<dbReference type="InterPro" id="IPR019109">
    <property type="entry name" value="MamF_MmsF"/>
</dbReference>
<feature type="transmembrane region" description="Helical" evidence="5">
    <location>
        <begin position="45"/>
        <end position="68"/>
    </location>
</feature>
<comment type="subcellular location">
    <subcellularLocation>
        <location evidence="1">Membrane</location>
        <topology evidence="1">Multi-pass membrane protein</topology>
    </subcellularLocation>
</comment>
<accession>A0A6B1FTC7</accession>
<feature type="transmembrane region" description="Helical" evidence="5">
    <location>
        <begin position="15"/>
        <end position="33"/>
    </location>
</feature>
<name>A0A6B1FTC7_9CHLR</name>
<organism evidence="6">
    <name type="scientific">Caldilineaceae bacterium SB0675_bin_29</name>
    <dbReference type="NCBI Taxonomy" id="2605266"/>
    <lineage>
        <taxon>Bacteria</taxon>
        <taxon>Bacillati</taxon>
        <taxon>Chloroflexota</taxon>
        <taxon>Caldilineae</taxon>
        <taxon>Caldilineales</taxon>
        <taxon>Caldilineaceae</taxon>
    </lineage>
</organism>
<gene>
    <name evidence="6" type="ORF">F4148_00640</name>
</gene>
<dbReference type="GO" id="GO:0016020">
    <property type="term" value="C:membrane"/>
    <property type="evidence" value="ECO:0007669"/>
    <property type="project" value="UniProtKB-SubCell"/>
</dbReference>
<dbReference type="PANTHER" id="PTHR36460:SF1">
    <property type="entry name" value="UPF0132 DOMAIN PROTEIN (AFU_ORTHOLOGUE AFUA_3G10255)"/>
    <property type="match status" value="1"/>
</dbReference>
<keyword evidence="3 5" id="KW-1133">Transmembrane helix</keyword>
<evidence type="ECO:0000313" key="6">
    <source>
        <dbReference type="EMBL" id="MYH60323.1"/>
    </source>
</evidence>
<evidence type="ECO:0008006" key="7">
    <source>
        <dbReference type="Google" id="ProtNLM"/>
    </source>
</evidence>
<dbReference type="PANTHER" id="PTHR36460">
    <property type="entry name" value="UPF0132 DOMAIN PROTEIN (AFU_ORTHOLOGUE AFUA_3G10255)"/>
    <property type="match status" value="1"/>
</dbReference>
<feature type="transmembrane region" description="Helical" evidence="5">
    <location>
        <begin position="80"/>
        <end position="104"/>
    </location>
</feature>
<evidence type="ECO:0000256" key="2">
    <source>
        <dbReference type="ARBA" id="ARBA00022692"/>
    </source>
</evidence>
<sequence length="120" mass="13152">MTESETERRGLNVDAALLAYLLPVLGPAYILLLRKDDAFSRYHAIQSLSIVAALILAPAVWILFSWIISLVPFGGVVAAYVFALVVAVYLATVVAWIVGIINALRARRSPVPFFGRILRV</sequence>
<dbReference type="EMBL" id="VYDA01000021">
    <property type="protein sequence ID" value="MYH60323.1"/>
    <property type="molecule type" value="Genomic_DNA"/>
</dbReference>
<protein>
    <recommendedName>
        <fullName evidence="7">DUF4870 domain-containing protein</fullName>
    </recommendedName>
</protein>
<keyword evidence="2 5" id="KW-0812">Transmembrane</keyword>